<name>A0AAI8SMP5_MYCAV</name>
<evidence type="ECO:0000313" key="3">
    <source>
        <dbReference type="Proteomes" id="UP000327362"/>
    </source>
</evidence>
<protein>
    <submittedName>
        <fullName evidence="2">Hydrolase</fullName>
    </submittedName>
</protein>
<dbReference type="Proteomes" id="UP000327362">
    <property type="component" value="Chromosome"/>
</dbReference>
<dbReference type="Pfam" id="PF12697">
    <property type="entry name" value="Abhydrolase_6"/>
    <property type="match status" value="1"/>
</dbReference>
<dbReference type="Gene3D" id="3.40.50.1820">
    <property type="entry name" value="alpha/beta hydrolase"/>
    <property type="match status" value="1"/>
</dbReference>
<dbReference type="GO" id="GO:0016787">
    <property type="term" value="F:hydrolase activity"/>
    <property type="evidence" value="ECO:0007669"/>
    <property type="project" value="UniProtKB-KW"/>
</dbReference>
<dbReference type="PANTHER" id="PTHR46438">
    <property type="entry name" value="ALPHA/BETA-HYDROLASES SUPERFAMILY PROTEIN"/>
    <property type="match status" value="1"/>
</dbReference>
<feature type="domain" description="AB hydrolase-1" evidence="1">
    <location>
        <begin position="55"/>
        <end position="303"/>
    </location>
</feature>
<dbReference type="SUPFAM" id="SSF53474">
    <property type="entry name" value="alpha/beta-Hydrolases"/>
    <property type="match status" value="1"/>
</dbReference>
<reference evidence="2 3" key="1">
    <citation type="submission" date="2019-09" db="EMBL/GenBank/DDBJ databases">
        <title>Complete genome sequence of Mycobacterium avium subsp. hominissuis strain JP-H-1.</title>
        <authorList>
            <person name="Kinoshita Y."/>
            <person name="Niwa H."/>
            <person name="Uchida-Fujii E."/>
            <person name="Nukada T."/>
        </authorList>
    </citation>
    <scope>NUCLEOTIDE SEQUENCE [LARGE SCALE GENOMIC DNA]</scope>
    <source>
        <strain evidence="2 3">JP-H-1</strain>
    </source>
</reference>
<organism evidence="2 3">
    <name type="scientific">Mycobacterium avium subsp. hominissuis</name>
    <dbReference type="NCBI Taxonomy" id="439334"/>
    <lineage>
        <taxon>Bacteria</taxon>
        <taxon>Bacillati</taxon>
        <taxon>Actinomycetota</taxon>
        <taxon>Actinomycetes</taxon>
        <taxon>Mycobacteriales</taxon>
        <taxon>Mycobacteriaceae</taxon>
        <taxon>Mycobacterium</taxon>
        <taxon>Mycobacterium avium complex (MAC)</taxon>
    </lineage>
</organism>
<dbReference type="PRINTS" id="PR00111">
    <property type="entry name" value="ABHYDROLASE"/>
</dbReference>
<dbReference type="EMBL" id="AP020326">
    <property type="protein sequence ID" value="BBN48097.1"/>
    <property type="molecule type" value="Genomic_DNA"/>
</dbReference>
<gene>
    <name evidence="2" type="ORF">JPH1_25720</name>
</gene>
<dbReference type="InterPro" id="IPR000073">
    <property type="entry name" value="AB_hydrolase_1"/>
</dbReference>
<sequence>MGSGRRGLGPRFDPESRAEGLFREPRVAYDATTVATHDGAQLHVRSYGSAFGQPIVLIHGFGCRIEYWNPQINALAAKYRVIAYDQRGLGRSTLGSDGVRPDVLGRDLAAVLDAVLAPGERAVLVGHSFGGITIMAWAQRFAAHAVSAVLLANTIAERFSATTMLLPFADRYRHIRRPLITALAGSTMTLPSIRWSRWPLQRMALSRYADRQAVDFVYEILADCRTDVRAVWGAGLSGLDVTAGLEKLPVPTTVVTGTEDRLTPPAVAHRIAETLQVRGSLHRFARFPRAGHCTNIEVPYAFNAEIEQLADATR</sequence>
<accession>A0AAI8SMP5</accession>
<evidence type="ECO:0000259" key="1">
    <source>
        <dbReference type="Pfam" id="PF12697"/>
    </source>
</evidence>
<proteinExistence type="predicted"/>
<dbReference type="InterPro" id="IPR029058">
    <property type="entry name" value="AB_hydrolase_fold"/>
</dbReference>
<evidence type="ECO:0000313" key="2">
    <source>
        <dbReference type="EMBL" id="BBN48097.1"/>
    </source>
</evidence>
<dbReference type="AlphaFoldDB" id="A0AAI8SMP5"/>
<keyword evidence="2" id="KW-0378">Hydrolase</keyword>
<dbReference type="PANTHER" id="PTHR46438:SF11">
    <property type="entry name" value="LIPASE-RELATED"/>
    <property type="match status" value="1"/>
</dbReference>